<dbReference type="InterPro" id="IPR006083">
    <property type="entry name" value="PRK/URK"/>
</dbReference>
<gene>
    <name evidence="2" type="ORF">H9Y04_31480</name>
</gene>
<dbReference type="GO" id="GO:0016301">
    <property type="term" value="F:kinase activity"/>
    <property type="evidence" value="ECO:0007669"/>
    <property type="project" value="UniProtKB-KW"/>
</dbReference>
<dbReference type="EMBL" id="JACTVJ010000017">
    <property type="protein sequence ID" value="MBC9717063.1"/>
    <property type="molecule type" value="Genomic_DNA"/>
</dbReference>
<feature type="domain" description="Phosphoribulokinase/uridine kinase" evidence="1">
    <location>
        <begin position="27"/>
        <end position="171"/>
    </location>
</feature>
<dbReference type="NCBIfam" id="NF006743">
    <property type="entry name" value="PRK09270.1-2"/>
    <property type="match status" value="1"/>
</dbReference>
<comment type="caution">
    <text evidence="2">The sequence shown here is derived from an EMBL/GenBank/DDBJ whole genome shotgun (WGS) entry which is preliminary data.</text>
</comment>
<evidence type="ECO:0000313" key="3">
    <source>
        <dbReference type="Proteomes" id="UP000642284"/>
    </source>
</evidence>
<keyword evidence="3" id="KW-1185">Reference proteome</keyword>
<keyword evidence="2" id="KW-0808">Transferase</keyword>
<dbReference type="InterPro" id="IPR027417">
    <property type="entry name" value="P-loop_NTPase"/>
</dbReference>
<accession>A0ABR7SNQ5</accession>
<keyword evidence="2" id="KW-0418">Kinase</keyword>
<name>A0ABR7SNQ5_9ACTN</name>
<reference evidence="2 3" key="1">
    <citation type="submission" date="2020-08" db="EMBL/GenBank/DDBJ databases">
        <title>Genemic of Streptomyces polyaspartic.</title>
        <authorList>
            <person name="Liu W."/>
        </authorList>
    </citation>
    <scope>NUCLEOTIDE SEQUENCE [LARGE SCALE GENOMIC DNA]</scope>
    <source>
        <strain evidence="2 3">TRM66268-LWL</strain>
    </source>
</reference>
<dbReference type="Pfam" id="PF00485">
    <property type="entry name" value="PRK"/>
    <property type="match status" value="1"/>
</dbReference>
<protein>
    <submittedName>
        <fullName evidence="2">Nucleoside/nucleotide kinase family protein</fullName>
    </submittedName>
</protein>
<dbReference type="SUPFAM" id="SSF52540">
    <property type="entry name" value="P-loop containing nucleoside triphosphate hydrolases"/>
    <property type="match status" value="1"/>
</dbReference>
<proteinExistence type="predicted"/>
<evidence type="ECO:0000313" key="2">
    <source>
        <dbReference type="EMBL" id="MBC9717063.1"/>
    </source>
</evidence>
<organism evidence="2 3">
    <name type="scientific">Streptomyces polyasparticus</name>
    <dbReference type="NCBI Taxonomy" id="2767826"/>
    <lineage>
        <taxon>Bacteria</taxon>
        <taxon>Bacillati</taxon>
        <taxon>Actinomycetota</taxon>
        <taxon>Actinomycetes</taxon>
        <taxon>Kitasatosporales</taxon>
        <taxon>Streptomycetaceae</taxon>
        <taxon>Streptomyces</taxon>
    </lineage>
</organism>
<dbReference type="RefSeq" id="WP_187817494.1">
    <property type="nucleotide sequence ID" value="NZ_JACTVJ010000017.1"/>
</dbReference>
<dbReference type="PANTHER" id="PTHR10285">
    <property type="entry name" value="URIDINE KINASE"/>
    <property type="match status" value="1"/>
</dbReference>
<dbReference type="Gene3D" id="3.40.50.300">
    <property type="entry name" value="P-loop containing nucleotide triphosphate hydrolases"/>
    <property type="match status" value="2"/>
</dbReference>
<evidence type="ECO:0000259" key="1">
    <source>
        <dbReference type="Pfam" id="PF00485"/>
    </source>
</evidence>
<sequence length="218" mass="23946">MEIAEPTLETLAADAWRLTAAGPRVLLGLAGPPGAGKSTLARALVERIGAGAAYLPLDGFHLSNAQLERLGLTARKGSEPSFDVYGYLALLRRVLAETERDIYVPDFDRTVDEPVAARHRVAAGARLVVTEGNYLGCDLPGWREARELMGALWYVDASVDVRQLRLVERQLTGGRTWSGAEEWVRTNDRPNGELVEESRGRADRILSTIGMDMFNSRQ</sequence>
<dbReference type="Proteomes" id="UP000642284">
    <property type="component" value="Unassembled WGS sequence"/>
</dbReference>